<name>W0F5Q8_9BACT</name>
<evidence type="ECO:0008006" key="3">
    <source>
        <dbReference type="Google" id="ProtNLM"/>
    </source>
</evidence>
<keyword evidence="2" id="KW-1185">Reference proteome</keyword>
<dbReference type="HOGENOM" id="CLU_3330649_0_0_10"/>
<proteinExistence type="predicted"/>
<protein>
    <recommendedName>
        <fullName evidence="3">Transposase</fullName>
    </recommendedName>
</protein>
<dbReference type="AlphaFoldDB" id="W0F5Q8"/>
<dbReference type="KEGG" id="nso:NIASO_02600"/>
<accession>W0F5Q8</accession>
<reference evidence="1 2" key="1">
    <citation type="submission" date="2013-12" db="EMBL/GenBank/DDBJ databases">
        <authorList>
            <consortium name="DOE Joint Genome Institute"/>
            <person name="Eisen J."/>
            <person name="Huntemann M."/>
            <person name="Han J."/>
            <person name="Chen A."/>
            <person name="Kyrpides N."/>
            <person name="Mavromatis K."/>
            <person name="Markowitz V."/>
            <person name="Palaniappan K."/>
            <person name="Ivanova N."/>
            <person name="Schaumberg A."/>
            <person name="Pati A."/>
            <person name="Liolios K."/>
            <person name="Nordberg H.P."/>
            <person name="Cantor M.N."/>
            <person name="Hua S.X."/>
            <person name="Woyke T."/>
        </authorList>
    </citation>
    <scope>NUCLEOTIDE SEQUENCE [LARGE SCALE GENOMIC DNA]</scope>
    <source>
        <strain evidence="2">DSM 19437</strain>
    </source>
</reference>
<gene>
    <name evidence="1" type="ORF">NIASO_02600</name>
</gene>
<evidence type="ECO:0000313" key="2">
    <source>
        <dbReference type="Proteomes" id="UP000003586"/>
    </source>
</evidence>
<dbReference type="Proteomes" id="UP000003586">
    <property type="component" value="Chromosome"/>
</dbReference>
<organism evidence="1 2">
    <name type="scientific">Niabella soli DSM 19437</name>
    <dbReference type="NCBI Taxonomy" id="929713"/>
    <lineage>
        <taxon>Bacteria</taxon>
        <taxon>Pseudomonadati</taxon>
        <taxon>Bacteroidota</taxon>
        <taxon>Chitinophagia</taxon>
        <taxon>Chitinophagales</taxon>
        <taxon>Chitinophagaceae</taxon>
        <taxon>Niabella</taxon>
    </lineage>
</organism>
<dbReference type="EMBL" id="CP007035">
    <property type="protein sequence ID" value="AHF17153.1"/>
    <property type="molecule type" value="Genomic_DNA"/>
</dbReference>
<sequence>MLPITRVTFKIKGINGYLRKESAQVRGKYTGKSSRPAF</sequence>
<evidence type="ECO:0000313" key="1">
    <source>
        <dbReference type="EMBL" id="AHF17153.1"/>
    </source>
</evidence>